<gene>
    <name evidence="2" type="ORF">C1SCF055_LOCUS40874</name>
</gene>
<dbReference type="AlphaFoldDB" id="A0A9P1GK99"/>
<reference evidence="3 4" key="2">
    <citation type="submission" date="2024-05" db="EMBL/GenBank/DDBJ databases">
        <authorList>
            <person name="Chen Y."/>
            <person name="Shah S."/>
            <person name="Dougan E. K."/>
            <person name="Thang M."/>
            <person name="Chan C."/>
        </authorList>
    </citation>
    <scope>NUCLEOTIDE SEQUENCE [LARGE SCALE GENOMIC DNA]</scope>
</reference>
<dbReference type="Proteomes" id="UP001152797">
    <property type="component" value="Unassembled WGS sequence"/>
</dbReference>
<comment type="caution">
    <text evidence="2">The sequence shown here is derived from an EMBL/GenBank/DDBJ whole genome shotgun (WGS) entry which is preliminary data.</text>
</comment>
<dbReference type="EMBL" id="CAMXCT010006567">
    <property type="protein sequence ID" value="CAI4016108.1"/>
    <property type="molecule type" value="Genomic_DNA"/>
</dbReference>
<evidence type="ECO:0000313" key="3">
    <source>
        <dbReference type="EMBL" id="CAL4803420.1"/>
    </source>
</evidence>
<evidence type="ECO:0000313" key="4">
    <source>
        <dbReference type="Proteomes" id="UP001152797"/>
    </source>
</evidence>
<feature type="signal peptide" evidence="1">
    <location>
        <begin position="1"/>
        <end position="23"/>
    </location>
</feature>
<sequence length="190" mass="20369">MASSSTFVCLCVYVLLILHCVIAGAPNEVIGALPQDDECHSDACGLNALQLRSKPLPPPTNETVNVNGTAVSVNGTKKKSRCYDLGIDPTCCQDFSISSWNYNTANSKYRACLNARLGCNPTPVAVYNGRYNGYQRKYYAFQCNGGCSGCEDTGGHTPFPGGHRRREGGRRRGTIPGIIGDIGGGIGDWR</sequence>
<name>A0A9P1GK99_9DINO</name>
<proteinExistence type="predicted"/>
<dbReference type="EMBL" id="CAMXCT020006567">
    <property type="protein sequence ID" value="CAL1169483.1"/>
    <property type="molecule type" value="Genomic_DNA"/>
</dbReference>
<keyword evidence="1" id="KW-0732">Signal</keyword>
<accession>A0A9P1GK99</accession>
<evidence type="ECO:0000256" key="1">
    <source>
        <dbReference type="SAM" id="SignalP"/>
    </source>
</evidence>
<organism evidence="2">
    <name type="scientific">Cladocopium goreaui</name>
    <dbReference type="NCBI Taxonomy" id="2562237"/>
    <lineage>
        <taxon>Eukaryota</taxon>
        <taxon>Sar</taxon>
        <taxon>Alveolata</taxon>
        <taxon>Dinophyceae</taxon>
        <taxon>Suessiales</taxon>
        <taxon>Symbiodiniaceae</taxon>
        <taxon>Cladocopium</taxon>
    </lineage>
</organism>
<protein>
    <submittedName>
        <fullName evidence="2">Uncharacterized protein</fullName>
    </submittedName>
</protein>
<reference evidence="2" key="1">
    <citation type="submission" date="2022-10" db="EMBL/GenBank/DDBJ databases">
        <authorList>
            <person name="Chen Y."/>
            <person name="Dougan E. K."/>
            <person name="Chan C."/>
            <person name="Rhodes N."/>
            <person name="Thang M."/>
        </authorList>
    </citation>
    <scope>NUCLEOTIDE SEQUENCE</scope>
</reference>
<dbReference type="EMBL" id="CAMXCT030006567">
    <property type="protein sequence ID" value="CAL4803420.1"/>
    <property type="molecule type" value="Genomic_DNA"/>
</dbReference>
<evidence type="ECO:0000313" key="2">
    <source>
        <dbReference type="EMBL" id="CAI4016108.1"/>
    </source>
</evidence>
<feature type="chain" id="PRO_5043272884" evidence="1">
    <location>
        <begin position="24"/>
        <end position="190"/>
    </location>
</feature>
<keyword evidence="4" id="KW-1185">Reference proteome</keyword>